<comment type="caution">
    <text evidence="4">The sequence shown here is derived from an EMBL/GenBank/DDBJ whole genome shotgun (WGS) entry which is preliminary data.</text>
</comment>
<name>A0A9P4H9M1_9PLEO</name>
<evidence type="ECO:0000313" key="4">
    <source>
        <dbReference type="EMBL" id="KAF2030214.1"/>
    </source>
</evidence>
<dbReference type="Gene3D" id="1.10.630.10">
    <property type="entry name" value="Cytochrome P450"/>
    <property type="match status" value="1"/>
</dbReference>
<dbReference type="EMBL" id="ML978192">
    <property type="protein sequence ID" value="KAF2030214.1"/>
    <property type="molecule type" value="Genomic_DNA"/>
</dbReference>
<dbReference type="PRINTS" id="PR00463">
    <property type="entry name" value="EP450I"/>
</dbReference>
<accession>A0A9P4H9M1</accession>
<keyword evidence="2" id="KW-0349">Heme</keyword>
<feature type="transmembrane region" description="Helical" evidence="3">
    <location>
        <begin position="30"/>
        <end position="51"/>
    </location>
</feature>
<keyword evidence="3" id="KW-0812">Transmembrane</keyword>
<evidence type="ECO:0000256" key="2">
    <source>
        <dbReference type="PIRSR" id="PIRSR602401-1"/>
    </source>
</evidence>
<dbReference type="InterPro" id="IPR001128">
    <property type="entry name" value="Cyt_P450"/>
</dbReference>
<keyword evidence="3" id="KW-1133">Transmembrane helix</keyword>
<dbReference type="InterPro" id="IPR050121">
    <property type="entry name" value="Cytochrome_P450_monoxygenase"/>
</dbReference>
<evidence type="ECO:0000256" key="3">
    <source>
        <dbReference type="SAM" id="Phobius"/>
    </source>
</evidence>
<keyword evidence="2" id="KW-0479">Metal-binding</keyword>
<proteinExistence type="inferred from homology"/>
<dbReference type="GO" id="GO:0016705">
    <property type="term" value="F:oxidoreductase activity, acting on paired donors, with incorporation or reduction of molecular oxygen"/>
    <property type="evidence" value="ECO:0007669"/>
    <property type="project" value="InterPro"/>
</dbReference>
<evidence type="ECO:0000313" key="5">
    <source>
        <dbReference type="Proteomes" id="UP000799777"/>
    </source>
</evidence>
<dbReference type="PANTHER" id="PTHR24305">
    <property type="entry name" value="CYTOCHROME P450"/>
    <property type="match status" value="1"/>
</dbReference>
<dbReference type="Pfam" id="PF00067">
    <property type="entry name" value="p450"/>
    <property type="match status" value="1"/>
</dbReference>
<dbReference type="GO" id="GO:0005506">
    <property type="term" value="F:iron ion binding"/>
    <property type="evidence" value="ECO:0007669"/>
    <property type="project" value="InterPro"/>
</dbReference>
<dbReference type="GO" id="GO:0004497">
    <property type="term" value="F:monooxygenase activity"/>
    <property type="evidence" value="ECO:0007669"/>
    <property type="project" value="InterPro"/>
</dbReference>
<keyword evidence="2" id="KW-0408">Iron</keyword>
<dbReference type="OrthoDB" id="1470350at2759"/>
<organism evidence="4 5">
    <name type="scientific">Setomelanomma holmii</name>
    <dbReference type="NCBI Taxonomy" id="210430"/>
    <lineage>
        <taxon>Eukaryota</taxon>
        <taxon>Fungi</taxon>
        <taxon>Dikarya</taxon>
        <taxon>Ascomycota</taxon>
        <taxon>Pezizomycotina</taxon>
        <taxon>Dothideomycetes</taxon>
        <taxon>Pleosporomycetidae</taxon>
        <taxon>Pleosporales</taxon>
        <taxon>Pleosporineae</taxon>
        <taxon>Phaeosphaeriaceae</taxon>
        <taxon>Setomelanomma</taxon>
    </lineage>
</organism>
<dbReference type="CDD" id="cd11058">
    <property type="entry name" value="CYP60B-like"/>
    <property type="match status" value="1"/>
</dbReference>
<reference evidence="4" key="1">
    <citation type="journal article" date="2020" name="Stud. Mycol.">
        <title>101 Dothideomycetes genomes: a test case for predicting lifestyles and emergence of pathogens.</title>
        <authorList>
            <person name="Haridas S."/>
            <person name="Albert R."/>
            <person name="Binder M."/>
            <person name="Bloem J."/>
            <person name="Labutti K."/>
            <person name="Salamov A."/>
            <person name="Andreopoulos B."/>
            <person name="Baker S."/>
            <person name="Barry K."/>
            <person name="Bills G."/>
            <person name="Bluhm B."/>
            <person name="Cannon C."/>
            <person name="Castanera R."/>
            <person name="Culley D."/>
            <person name="Daum C."/>
            <person name="Ezra D."/>
            <person name="Gonzalez J."/>
            <person name="Henrissat B."/>
            <person name="Kuo A."/>
            <person name="Liang C."/>
            <person name="Lipzen A."/>
            <person name="Lutzoni F."/>
            <person name="Magnuson J."/>
            <person name="Mondo S."/>
            <person name="Nolan M."/>
            <person name="Ohm R."/>
            <person name="Pangilinan J."/>
            <person name="Park H.-J."/>
            <person name="Ramirez L."/>
            <person name="Alfaro M."/>
            <person name="Sun H."/>
            <person name="Tritt A."/>
            <person name="Yoshinaga Y."/>
            <person name="Zwiers L.-H."/>
            <person name="Turgeon B."/>
            <person name="Goodwin S."/>
            <person name="Spatafora J."/>
            <person name="Crous P."/>
            <person name="Grigoriev I."/>
        </authorList>
    </citation>
    <scope>NUCLEOTIDE SEQUENCE</scope>
    <source>
        <strain evidence="4">CBS 110217</strain>
    </source>
</reference>
<gene>
    <name evidence="4" type="ORF">EK21DRAFT_100613</name>
</gene>
<keyword evidence="5" id="KW-1185">Reference proteome</keyword>
<dbReference type="AlphaFoldDB" id="A0A9P4H9M1"/>
<dbReference type="PANTHER" id="PTHR24305:SF166">
    <property type="entry name" value="CYTOCHROME P450 12A4, MITOCHONDRIAL-RELATED"/>
    <property type="match status" value="1"/>
</dbReference>
<dbReference type="InterPro" id="IPR036396">
    <property type="entry name" value="Cyt_P450_sf"/>
</dbReference>
<evidence type="ECO:0000256" key="1">
    <source>
        <dbReference type="ARBA" id="ARBA00010617"/>
    </source>
</evidence>
<dbReference type="Proteomes" id="UP000799777">
    <property type="component" value="Unassembled WGS sequence"/>
</dbReference>
<dbReference type="SUPFAM" id="SSF48264">
    <property type="entry name" value="Cytochrome P450"/>
    <property type="match status" value="1"/>
</dbReference>
<comment type="cofactor">
    <cofactor evidence="2">
        <name>heme</name>
        <dbReference type="ChEBI" id="CHEBI:30413"/>
    </cofactor>
</comment>
<feature type="binding site" description="axial binding residue" evidence="2">
    <location>
        <position position="465"/>
    </location>
    <ligand>
        <name>heme</name>
        <dbReference type="ChEBI" id="CHEBI:30413"/>
    </ligand>
    <ligandPart>
        <name>Fe</name>
        <dbReference type="ChEBI" id="CHEBI:18248"/>
    </ligandPart>
</feature>
<keyword evidence="3" id="KW-0472">Membrane</keyword>
<dbReference type="PRINTS" id="PR00385">
    <property type="entry name" value="P450"/>
</dbReference>
<dbReference type="InterPro" id="IPR002401">
    <property type="entry name" value="Cyt_P450_E_grp-I"/>
</dbReference>
<sequence length="517" mass="59103">MTHDFAMFGSSDQRLGWARLMLGNWNYSSSTLLVIATIFIPLVVTVCYAIYNAYLHPLRHYPGPFLWRSFRMPYVIATQRGELHKRLKKLHTNFGPIVRIAPNELSYADGGAWKDIYLNRVGVAPFERNRTWFMKMTPDEPNSILGPDEDDHARFRRAFANSFSDKSLRDYAPVVERYVDLFLSKLKEPDGGRRWTEKTVDMEKWINYLIFDLVGDLAFGESFGQLEDGKLHAWVEIAADFGKGLALIASVNQYPPIRKLLRHIIPKHILQRSKDHREMSCIKTRKRLALRVDRPDFVTPTKKFNDQKGLITDPEWEINMLIIAFAASETIASALTAIVRELVQHQGVLHRLTNDIRAKFPQEAEITMASTSDIPYLDAVINEGLRLDPPVVIGIPRVVPPGGATVCDQYVPGGTYVTYNQHAANRQSYNFRNPNSFIPERFLDPDNETDDMASFQPFQSGRHVCPGMKLANTEMRFILAKLLWSFELSLAKESDKWDWGDQKTYVLWASIASTTVS</sequence>
<dbReference type="GO" id="GO:0020037">
    <property type="term" value="F:heme binding"/>
    <property type="evidence" value="ECO:0007669"/>
    <property type="project" value="InterPro"/>
</dbReference>
<comment type="similarity">
    <text evidence="1">Belongs to the cytochrome P450 family.</text>
</comment>
<protein>
    <submittedName>
        <fullName evidence="4">Benzoate 4-monooxygenase cytochrome P450</fullName>
    </submittedName>
</protein>